<comment type="similarity">
    <text evidence="1 5">Belongs to the peptidase S41A family.</text>
</comment>
<comment type="caution">
    <text evidence="7">The sequence shown here is derived from an EMBL/GenBank/DDBJ whole genome shotgun (WGS) entry which is preliminary data.</text>
</comment>
<reference evidence="7 8" key="1">
    <citation type="submission" date="2020-07" db="EMBL/GenBank/DDBJ databases">
        <title>Thermogemmata thermophila gen. nov., sp. nov., a novel moderate thermophilic planctomycete from a Kamchatka hot spring.</title>
        <authorList>
            <person name="Elcheninov A.G."/>
            <person name="Podosokorskaya O.A."/>
            <person name="Kovaleva O.L."/>
            <person name="Novikov A."/>
            <person name="Bonch-Osmolovskaya E.A."/>
            <person name="Toshchakov S.V."/>
            <person name="Kublanov I.V."/>
        </authorList>
    </citation>
    <scope>NUCLEOTIDE SEQUENCE [LARGE SCALE GENOMIC DNA]</scope>
    <source>
        <strain evidence="7 8">2918</strain>
    </source>
</reference>
<evidence type="ECO:0000256" key="3">
    <source>
        <dbReference type="ARBA" id="ARBA00022801"/>
    </source>
</evidence>
<dbReference type="GO" id="GO:0008236">
    <property type="term" value="F:serine-type peptidase activity"/>
    <property type="evidence" value="ECO:0007669"/>
    <property type="project" value="UniProtKB-KW"/>
</dbReference>
<evidence type="ECO:0000256" key="4">
    <source>
        <dbReference type="ARBA" id="ARBA00022825"/>
    </source>
</evidence>
<dbReference type="SUPFAM" id="SSF50156">
    <property type="entry name" value="PDZ domain-like"/>
    <property type="match status" value="1"/>
</dbReference>
<dbReference type="Gene3D" id="3.40.50.1460">
    <property type="match status" value="1"/>
</dbReference>
<dbReference type="InterPro" id="IPR001478">
    <property type="entry name" value="PDZ"/>
</dbReference>
<dbReference type="CDD" id="cd07560">
    <property type="entry name" value="Peptidase_S41_CPP"/>
    <property type="match status" value="1"/>
</dbReference>
<dbReference type="PANTHER" id="PTHR32060:SF30">
    <property type="entry name" value="CARBOXY-TERMINAL PROCESSING PROTEASE CTPA"/>
    <property type="match status" value="1"/>
</dbReference>
<protein>
    <submittedName>
        <fullName evidence="7">S41 family peptidase</fullName>
    </submittedName>
</protein>
<dbReference type="InterPro" id="IPR036034">
    <property type="entry name" value="PDZ_sf"/>
</dbReference>
<keyword evidence="8" id="KW-1185">Reference proteome</keyword>
<dbReference type="Gene3D" id="3.90.226.10">
    <property type="entry name" value="2-enoyl-CoA Hydratase, Chain A, domain 1"/>
    <property type="match status" value="1"/>
</dbReference>
<dbReference type="PANTHER" id="PTHR32060">
    <property type="entry name" value="TAIL-SPECIFIC PROTEASE"/>
    <property type="match status" value="1"/>
</dbReference>
<dbReference type="Pfam" id="PF03572">
    <property type="entry name" value="Peptidase_S41"/>
    <property type="match status" value="1"/>
</dbReference>
<gene>
    <name evidence="7" type="ORF">H0921_17410</name>
</gene>
<evidence type="ECO:0000259" key="6">
    <source>
        <dbReference type="PROSITE" id="PS50106"/>
    </source>
</evidence>
<dbReference type="GO" id="GO:0030288">
    <property type="term" value="C:outer membrane-bounded periplasmic space"/>
    <property type="evidence" value="ECO:0007669"/>
    <property type="project" value="TreeGrafter"/>
</dbReference>
<evidence type="ECO:0000256" key="1">
    <source>
        <dbReference type="ARBA" id="ARBA00009179"/>
    </source>
</evidence>
<dbReference type="Gene3D" id="2.30.42.10">
    <property type="match status" value="1"/>
</dbReference>
<dbReference type="RefSeq" id="WP_194539804.1">
    <property type="nucleotide sequence ID" value="NZ_JACEFB010000024.1"/>
</dbReference>
<evidence type="ECO:0000256" key="5">
    <source>
        <dbReference type="RuleBase" id="RU004404"/>
    </source>
</evidence>
<dbReference type="SMART" id="SM00228">
    <property type="entry name" value="PDZ"/>
    <property type="match status" value="1"/>
</dbReference>
<dbReference type="EMBL" id="JACEFB010000024">
    <property type="protein sequence ID" value="MBA2227940.1"/>
    <property type="molecule type" value="Genomic_DNA"/>
</dbReference>
<dbReference type="SMART" id="SM00245">
    <property type="entry name" value="TSPc"/>
    <property type="match status" value="1"/>
</dbReference>
<dbReference type="InterPro" id="IPR004447">
    <property type="entry name" value="Peptidase_S41A"/>
</dbReference>
<dbReference type="InterPro" id="IPR005151">
    <property type="entry name" value="Tail-specific_protease"/>
</dbReference>
<dbReference type="SUPFAM" id="SSF52096">
    <property type="entry name" value="ClpP/crotonase"/>
    <property type="match status" value="1"/>
</dbReference>
<dbReference type="CDD" id="cd06782">
    <property type="entry name" value="cpPDZ_CPP-like"/>
    <property type="match status" value="1"/>
</dbReference>
<dbReference type="InterPro" id="IPR029045">
    <property type="entry name" value="ClpP/crotonase-like_dom_sf"/>
</dbReference>
<keyword evidence="2 5" id="KW-0645">Protease</keyword>
<keyword evidence="4 5" id="KW-0720">Serine protease</keyword>
<name>A0A7V8VH36_9BACT</name>
<organism evidence="7 8">
    <name type="scientific">Thermogemmata fonticola</name>
    <dbReference type="NCBI Taxonomy" id="2755323"/>
    <lineage>
        <taxon>Bacteria</taxon>
        <taxon>Pseudomonadati</taxon>
        <taxon>Planctomycetota</taxon>
        <taxon>Planctomycetia</taxon>
        <taxon>Gemmatales</taxon>
        <taxon>Gemmataceae</taxon>
        <taxon>Thermogemmata</taxon>
    </lineage>
</organism>
<keyword evidence="3 5" id="KW-0378">Hydrolase</keyword>
<dbReference type="GO" id="GO:0004175">
    <property type="term" value="F:endopeptidase activity"/>
    <property type="evidence" value="ECO:0007669"/>
    <property type="project" value="TreeGrafter"/>
</dbReference>
<dbReference type="GO" id="GO:0006508">
    <property type="term" value="P:proteolysis"/>
    <property type="evidence" value="ECO:0007669"/>
    <property type="project" value="UniProtKB-KW"/>
</dbReference>
<accession>A0A7V8VH36</accession>
<sequence>MARIVVVWLLGLVWGTGGVQAAIVPDDPRGPGKPYLIAIGVGTFSDPAIHPRPTAEADARALHALLRDPKVLGIPPERAVLLTAPEATRDRIVQAVDKGLQATASGDLLILAFFGRGAAVGDKPCFFTADTRWKDRAKTALTVVDLEPAFKKLKGQKLLVLMDVSYRGFETGGEKVVEPNVSDYLKLVFEDVEREDNSLPVERTLIFGNLPFREPLSQGNHGLFYQVLAAGLSGKADEKPYHQGYEPDGLVTIQELAAYLEKEIPNAARVIGKTNKEKELQPYILGHQSSHYWVSFHAPVQEAVQKRLEALEASARKGDVPAAAAAEGRFLLFRMPRLKWQQELRKAYQNLADGKARWDEVDLIRQSLKASLVLPREEAERYANKVSAFVQEISGRYIKPVSPGELTAAAIRGLYARAEETLPADLDEALKNPKELSRERRLELLTEARLRLGRREDLDGDKAVDLSLVMACASLNDRYTSYTDRESVLRLQSQLRGRFPGVGIQIRRDAVRDGLLVATPIKDSPAHKAGIQAGDLITEIRLEVDKTGKPLQPDAPRVFSTKGMKTEEAVNLILGAPGTPVTLVVQREGHDKPLEFRINRNFVLVETVHGVQRDGHANWTFYLDERYKIAYIHLSQFISVDLDDDGVEEFGTFSDLKKAIAALKKQGLNGLILDLRDNPGGYLSSAVNICDLFVGKETIVTVRPRVGRVREYRGRSEGDKSFPIVVLVNRNSASASEIVAACLQDHGRATIIGERTYGKGSVQDVVPFRPTGGELKYTIARYYPPSGRNIDKLATEQDPAIKDWGVTPDEGFEVKLSGDELNDWYEYVQDLHIIPPPGKTPPRVNPEKDKQLRAALDHLRELIRAVGKAPADK</sequence>
<dbReference type="PROSITE" id="PS50106">
    <property type="entry name" value="PDZ"/>
    <property type="match status" value="1"/>
</dbReference>
<feature type="domain" description="PDZ" evidence="6">
    <location>
        <begin position="488"/>
        <end position="588"/>
    </location>
</feature>
<dbReference type="GO" id="GO:0007165">
    <property type="term" value="P:signal transduction"/>
    <property type="evidence" value="ECO:0007669"/>
    <property type="project" value="TreeGrafter"/>
</dbReference>
<evidence type="ECO:0000313" key="7">
    <source>
        <dbReference type="EMBL" id="MBA2227940.1"/>
    </source>
</evidence>
<evidence type="ECO:0000256" key="2">
    <source>
        <dbReference type="ARBA" id="ARBA00022670"/>
    </source>
</evidence>
<dbReference type="AlphaFoldDB" id="A0A7V8VH36"/>
<dbReference type="Gene3D" id="3.30.750.44">
    <property type="match status" value="1"/>
</dbReference>
<evidence type="ECO:0000313" key="8">
    <source>
        <dbReference type="Proteomes" id="UP000542342"/>
    </source>
</evidence>
<dbReference type="Proteomes" id="UP000542342">
    <property type="component" value="Unassembled WGS sequence"/>
</dbReference>
<proteinExistence type="inferred from homology"/>
<dbReference type="NCBIfam" id="TIGR00225">
    <property type="entry name" value="prc"/>
    <property type="match status" value="1"/>
</dbReference>